<reference evidence="2" key="1">
    <citation type="submission" date="2020-01" db="EMBL/GenBank/DDBJ databases">
        <authorList>
            <person name="Meier V. D."/>
            <person name="Meier V D."/>
        </authorList>
    </citation>
    <scope>NUCLEOTIDE SEQUENCE</scope>
    <source>
        <strain evidence="2">HLG_WM_MAG_04</strain>
    </source>
</reference>
<gene>
    <name evidence="2" type="ORF">HELGO_WM8908</name>
</gene>
<proteinExistence type="predicted"/>
<keyword evidence="1" id="KW-0812">Transmembrane</keyword>
<sequence>MGINKKTHIRDSERRKKRFIVPIIYFFAESVLSWLILSLIQVEFYISNWSFWAVVVFVLGVGYSIAKMIHVFERQKDYPKPINKK</sequence>
<feature type="transmembrane region" description="Helical" evidence="1">
    <location>
        <begin position="46"/>
        <end position="66"/>
    </location>
</feature>
<feature type="transmembrane region" description="Helical" evidence="1">
    <location>
        <begin position="20"/>
        <end position="40"/>
    </location>
</feature>
<keyword evidence="1" id="KW-1133">Transmembrane helix</keyword>
<protein>
    <submittedName>
        <fullName evidence="2">Uncharacterized protein</fullName>
    </submittedName>
</protein>
<evidence type="ECO:0000313" key="2">
    <source>
        <dbReference type="EMBL" id="CAA6819782.1"/>
    </source>
</evidence>
<accession>A0A6S6TFW2</accession>
<name>A0A6S6TFW2_9BACT</name>
<dbReference type="EMBL" id="CACVAX010000056">
    <property type="protein sequence ID" value="CAA6819782.1"/>
    <property type="molecule type" value="Genomic_DNA"/>
</dbReference>
<dbReference type="AlphaFoldDB" id="A0A6S6TFW2"/>
<evidence type="ECO:0000256" key="1">
    <source>
        <dbReference type="SAM" id="Phobius"/>
    </source>
</evidence>
<keyword evidence="1" id="KW-0472">Membrane</keyword>
<organism evidence="2">
    <name type="scientific">uncultured Sulfurovum sp</name>
    <dbReference type="NCBI Taxonomy" id="269237"/>
    <lineage>
        <taxon>Bacteria</taxon>
        <taxon>Pseudomonadati</taxon>
        <taxon>Campylobacterota</taxon>
        <taxon>Epsilonproteobacteria</taxon>
        <taxon>Campylobacterales</taxon>
        <taxon>Sulfurovaceae</taxon>
        <taxon>Sulfurovum</taxon>
        <taxon>environmental samples</taxon>
    </lineage>
</organism>